<accession>A0A0A8YMG7</accession>
<reference evidence="1" key="2">
    <citation type="journal article" date="2015" name="Data Brief">
        <title>Shoot transcriptome of the giant reed, Arundo donax.</title>
        <authorList>
            <person name="Barrero R.A."/>
            <person name="Guerrero F.D."/>
            <person name="Moolhuijzen P."/>
            <person name="Goolsby J.A."/>
            <person name="Tidwell J."/>
            <person name="Bellgard S.E."/>
            <person name="Bellgard M.I."/>
        </authorList>
    </citation>
    <scope>NUCLEOTIDE SEQUENCE</scope>
    <source>
        <tissue evidence="1">Shoot tissue taken approximately 20 cm above the soil surface</tissue>
    </source>
</reference>
<reference evidence="1" key="1">
    <citation type="submission" date="2014-09" db="EMBL/GenBank/DDBJ databases">
        <authorList>
            <person name="Magalhaes I.L.F."/>
            <person name="Oliveira U."/>
            <person name="Santos F.R."/>
            <person name="Vidigal T.H.D.A."/>
            <person name="Brescovit A.D."/>
            <person name="Santos A.J."/>
        </authorList>
    </citation>
    <scope>NUCLEOTIDE SEQUENCE</scope>
    <source>
        <tissue evidence="1">Shoot tissue taken approximately 20 cm above the soil surface</tissue>
    </source>
</reference>
<dbReference type="AlphaFoldDB" id="A0A0A8YMG7"/>
<dbReference type="EMBL" id="GBRH01271127">
    <property type="protein sequence ID" value="JAD26768.1"/>
    <property type="molecule type" value="Transcribed_RNA"/>
</dbReference>
<protein>
    <submittedName>
        <fullName evidence="1">Uncharacterized protein</fullName>
    </submittedName>
</protein>
<proteinExistence type="predicted"/>
<organism evidence="1">
    <name type="scientific">Arundo donax</name>
    <name type="common">Giant reed</name>
    <name type="synonym">Donax arundinaceus</name>
    <dbReference type="NCBI Taxonomy" id="35708"/>
    <lineage>
        <taxon>Eukaryota</taxon>
        <taxon>Viridiplantae</taxon>
        <taxon>Streptophyta</taxon>
        <taxon>Embryophyta</taxon>
        <taxon>Tracheophyta</taxon>
        <taxon>Spermatophyta</taxon>
        <taxon>Magnoliopsida</taxon>
        <taxon>Liliopsida</taxon>
        <taxon>Poales</taxon>
        <taxon>Poaceae</taxon>
        <taxon>PACMAD clade</taxon>
        <taxon>Arundinoideae</taxon>
        <taxon>Arundineae</taxon>
        <taxon>Arundo</taxon>
    </lineage>
</organism>
<name>A0A0A8YMG7_ARUDO</name>
<evidence type="ECO:0000313" key="1">
    <source>
        <dbReference type="EMBL" id="JAD26768.1"/>
    </source>
</evidence>
<sequence>MKAPNISWKKDSDMPYLLIISFS</sequence>